<evidence type="ECO:0000313" key="2">
    <source>
        <dbReference type="Proteomes" id="UP000789901"/>
    </source>
</evidence>
<reference evidence="1 2" key="1">
    <citation type="submission" date="2021-06" db="EMBL/GenBank/DDBJ databases">
        <authorList>
            <person name="Kallberg Y."/>
            <person name="Tangrot J."/>
            <person name="Rosling A."/>
        </authorList>
    </citation>
    <scope>NUCLEOTIDE SEQUENCE [LARGE SCALE GENOMIC DNA]</scope>
    <source>
        <strain evidence="1 2">120-4 pot B 10/14</strain>
    </source>
</reference>
<sequence>MEQRLEAIRSSVQKLAVVLKYGELIILDCVCVTLYTTKEEVSEYVVIPEKRTLSGRIRENMCIYLNQIYYQMGMVLTEKEWNDTTRKKLNSYFRTEKRKSIWKILKRVYQLFTARGEEYLYLVEHINITILEKMYNEDFSDRLLPEAWARRQEELYWKILVADMLGRSSIRKSYCIYIKRNNKSETL</sequence>
<keyword evidence="2" id="KW-1185">Reference proteome</keyword>
<gene>
    <name evidence="1" type="ORF">GMARGA_LOCUS23411</name>
</gene>
<evidence type="ECO:0000313" key="1">
    <source>
        <dbReference type="EMBL" id="CAG8802415.1"/>
    </source>
</evidence>
<proteinExistence type="predicted"/>
<dbReference type="Proteomes" id="UP000789901">
    <property type="component" value="Unassembled WGS sequence"/>
</dbReference>
<organism evidence="1 2">
    <name type="scientific">Gigaspora margarita</name>
    <dbReference type="NCBI Taxonomy" id="4874"/>
    <lineage>
        <taxon>Eukaryota</taxon>
        <taxon>Fungi</taxon>
        <taxon>Fungi incertae sedis</taxon>
        <taxon>Mucoromycota</taxon>
        <taxon>Glomeromycotina</taxon>
        <taxon>Glomeromycetes</taxon>
        <taxon>Diversisporales</taxon>
        <taxon>Gigasporaceae</taxon>
        <taxon>Gigaspora</taxon>
    </lineage>
</organism>
<protein>
    <submittedName>
        <fullName evidence="1">27808_t:CDS:1</fullName>
    </submittedName>
</protein>
<accession>A0ABN7VW52</accession>
<name>A0ABN7VW52_GIGMA</name>
<comment type="caution">
    <text evidence="1">The sequence shown here is derived from an EMBL/GenBank/DDBJ whole genome shotgun (WGS) entry which is preliminary data.</text>
</comment>
<dbReference type="EMBL" id="CAJVQB010023663">
    <property type="protein sequence ID" value="CAG8802415.1"/>
    <property type="molecule type" value="Genomic_DNA"/>
</dbReference>